<comment type="caution">
    <text evidence="1">The sequence shown here is derived from an EMBL/GenBank/DDBJ whole genome shotgun (WGS) entry which is preliminary data.</text>
</comment>
<proteinExistence type="predicted"/>
<evidence type="ECO:0000313" key="1">
    <source>
        <dbReference type="EMBL" id="KAJ7569555.1"/>
    </source>
</evidence>
<dbReference type="EMBL" id="CM055092">
    <property type="protein sequence ID" value="KAJ7569555.1"/>
    <property type="molecule type" value="Genomic_DNA"/>
</dbReference>
<evidence type="ECO:0000313" key="2">
    <source>
        <dbReference type="Proteomes" id="UP001162992"/>
    </source>
</evidence>
<dbReference type="Proteomes" id="UP001162992">
    <property type="component" value="Chromosome 1"/>
</dbReference>
<protein>
    <submittedName>
        <fullName evidence="1">Uncharacterized protein</fullName>
    </submittedName>
</protein>
<sequence>MAPVGKLRKALGVVKDQTSISLAKVASSHSPDLDVALVKATSHDDVPTDEKYVQEILYLMSCYRGYVSVCVAGLAKRLSKTHNWIVAIKTLMLAHRLLKDGDPAFEDELLFVSRRMLSNVSNFRDESDVSAWDYSAFVRTYGMYLNERLDCFASGSDRATGSSNRDDSAYDDRRSDYENYASDYRSGYNYDRRRDSPRKKQNRNILVKDMTPGMLLEKVPSLQRLLERVFACRPTGAARDHRLVQIAFNTLVGESFQIYSELCDGITILLDGFFDMEYQDCVKTFDIYARSARQAEELSSFYSGTKSGGIRRTSEYPVVQKISQDHLDSLEDYLRDRSRSSLSRRRSKSPEPVPEPIALELEPELESEADQDLNTIKALPAPPVEQVDESTEEKHQPDADLINFEGAAISAEDHENRLALALFTSAGNASWETFGSNSAEQSTLWHDTSQNGKAGWELALVTEASKLSKAAGSMAGGFNRLLLDSMYDQATVSQKYSSTLPAGSVSSVALPGKPPSSILALPAPVPVAGEDPFAASIGVPPPSYVQMADVRQKQQLLIQEQQFWQQYQRDGMQGTVGITKLYNSYPALVPQNPAFFPYYGMQGFTQSGYAHY</sequence>
<gene>
    <name evidence="1" type="ORF">O6H91_01G083700</name>
</gene>
<reference evidence="2" key="1">
    <citation type="journal article" date="2024" name="Proc. Natl. Acad. Sci. U.S.A.">
        <title>Extraordinary preservation of gene collinearity over three hundred million years revealed in homosporous lycophytes.</title>
        <authorList>
            <person name="Li C."/>
            <person name="Wickell D."/>
            <person name="Kuo L.Y."/>
            <person name="Chen X."/>
            <person name="Nie B."/>
            <person name="Liao X."/>
            <person name="Peng D."/>
            <person name="Ji J."/>
            <person name="Jenkins J."/>
            <person name="Williams M."/>
            <person name="Shu S."/>
            <person name="Plott C."/>
            <person name="Barry K."/>
            <person name="Rajasekar S."/>
            <person name="Grimwood J."/>
            <person name="Han X."/>
            <person name="Sun S."/>
            <person name="Hou Z."/>
            <person name="He W."/>
            <person name="Dai G."/>
            <person name="Sun C."/>
            <person name="Schmutz J."/>
            <person name="Leebens-Mack J.H."/>
            <person name="Li F.W."/>
            <person name="Wang L."/>
        </authorList>
    </citation>
    <scope>NUCLEOTIDE SEQUENCE [LARGE SCALE GENOMIC DNA]</scope>
    <source>
        <strain evidence="2">cv. PW_Plant_1</strain>
    </source>
</reference>
<name>A0ACC2ET74_DIPCM</name>
<organism evidence="1 2">
    <name type="scientific">Diphasiastrum complanatum</name>
    <name type="common">Issler's clubmoss</name>
    <name type="synonym">Lycopodium complanatum</name>
    <dbReference type="NCBI Taxonomy" id="34168"/>
    <lineage>
        <taxon>Eukaryota</taxon>
        <taxon>Viridiplantae</taxon>
        <taxon>Streptophyta</taxon>
        <taxon>Embryophyta</taxon>
        <taxon>Tracheophyta</taxon>
        <taxon>Lycopodiopsida</taxon>
        <taxon>Lycopodiales</taxon>
        <taxon>Lycopodiaceae</taxon>
        <taxon>Lycopodioideae</taxon>
        <taxon>Diphasiastrum</taxon>
    </lineage>
</organism>
<keyword evidence="2" id="KW-1185">Reference proteome</keyword>
<accession>A0ACC2ET74</accession>